<reference evidence="2" key="1">
    <citation type="journal article" date="2019" name="Sci. Rep.">
        <title>Draft genome of Tanacetum cinerariifolium, the natural source of mosquito coil.</title>
        <authorList>
            <person name="Yamashiro T."/>
            <person name="Shiraishi A."/>
            <person name="Satake H."/>
            <person name="Nakayama K."/>
        </authorList>
    </citation>
    <scope>NUCLEOTIDE SEQUENCE</scope>
</reference>
<protein>
    <submittedName>
        <fullName evidence="2">G-type lectin S-receptor-like serine/threonine-protein kinase At4g27290</fullName>
    </submittedName>
</protein>
<dbReference type="AlphaFoldDB" id="A0A6L2N5T5"/>
<comment type="caution">
    <text evidence="2">The sequence shown here is derived from an EMBL/GenBank/DDBJ whole genome shotgun (WGS) entry which is preliminary data.</text>
</comment>
<evidence type="ECO:0000313" key="2">
    <source>
        <dbReference type="EMBL" id="GEU80512.1"/>
    </source>
</evidence>
<keyword evidence="2" id="KW-0418">Kinase</keyword>
<keyword evidence="2" id="KW-0430">Lectin</keyword>
<dbReference type="GO" id="GO:0016301">
    <property type="term" value="F:kinase activity"/>
    <property type="evidence" value="ECO:0007669"/>
    <property type="project" value="UniProtKB-KW"/>
</dbReference>
<dbReference type="InterPro" id="IPR003609">
    <property type="entry name" value="Pan_app"/>
</dbReference>
<dbReference type="Pfam" id="PF08276">
    <property type="entry name" value="PAN_2"/>
    <property type="match status" value="1"/>
</dbReference>
<organism evidence="2">
    <name type="scientific">Tanacetum cinerariifolium</name>
    <name type="common">Dalmatian daisy</name>
    <name type="synonym">Chrysanthemum cinerariifolium</name>
    <dbReference type="NCBI Taxonomy" id="118510"/>
    <lineage>
        <taxon>Eukaryota</taxon>
        <taxon>Viridiplantae</taxon>
        <taxon>Streptophyta</taxon>
        <taxon>Embryophyta</taxon>
        <taxon>Tracheophyta</taxon>
        <taxon>Spermatophyta</taxon>
        <taxon>Magnoliopsida</taxon>
        <taxon>eudicotyledons</taxon>
        <taxon>Gunneridae</taxon>
        <taxon>Pentapetalae</taxon>
        <taxon>asterids</taxon>
        <taxon>campanulids</taxon>
        <taxon>Asterales</taxon>
        <taxon>Asteraceae</taxon>
        <taxon>Asteroideae</taxon>
        <taxon>Anthemideae</taxon>
        <taxon>Anthemidinae</taxon>
        <taxon>Tanacetum</taxon>
    </lineage>
</organism>
<gene>
    <name evidence="2" type="ORF">Tci_052490</name>
</gene>
<proteinExistence type="predicted"/>
<accession>A0A6L2N5T5</accession>
<dbReference type="PANTHER" id="PTHR32444">
    <property type="entry name" value="BULB-TYPE LECTIN DOMAIN-CONTAINING PROTEIN"/>
    <property type="match status" value="1"/>
</dbReference>
<sequence>MTSQLVKEKQRSVSKWLTLKSSGQLERSVWVENGKRWQTCSCLDEIRFKPRDQKGWEIADWSGGCVRRTPLDCKNGSDGFIKYSMSLAECEAKCLKNCTCMAYANTDLRV</sequence>
<keyword evidence="2" id="KW-0675">Receptor</keyword>
<name>A0A6L2N5T5_TANCI</name>
<evidence type="ECO:0000259" key="1">
    <source>
        <dbReference type="Pfam" id="PF08276"/>
    </source>
</evidence>
<dbReference type="EMBL" id="BKCJ010008093">
    <property type="protein sequence ID" value="GEU80512.1"/>
    <property type="molecule type" value="Genomic_DNA"/>
</dbReference>
<keyword evidence="2" id="KW-0808">Transferase</keyword>
<dbReference type="GO" id="GO:0030246">
    <property type="term" value="F:carbohydrate binding"/>
    <property type="evidence" value="ECO:0007669"/>
    <property type="project" value="UniProtKB-KW"/>
</dbReference>
<dbReference type="PANTHER" id="PTHR32444:SF183">
    <property type="entry name" value="APPLE DOMAIN-CONTAINING PROTEIN"/>
    <property type="match status" value="1"/>
</dbReference>
<feature type="domain" description="Apple" evidence="1">
    <location>
        <begin position="83"/>
        <end position="109"/>
    </location>
</feature>